<name>A0A644W7F6_9ZZZZ</name>
<dbReference type="PANTHER" id="PTHR43031:SF1">
    <property type="entry name" value="PYRIDINE NUCLEOTIDE-DISULPHIDE OXIDOREDUCTASE"/>
    <property type="match status" value="1"/>
</dbReference>
<reference evidence="2" key="1">
    <citation type="submission" date="2019-08" db="EMBL/GenBank/DDBJ databases">
        <authorList>
            <person name="Kucharzyk K."/>
            <person name="Murdoch R.W."/>
            <person name="Higgins S."/>
            <person name="Loffler F."/>
        </authorList>
    </citation>
    <scope>NUCLEOTIDE SEQUENCE</scope>
</reference>
<dbReference type="PANTHER" id="PTHR43031">
    <property type="entry name" value="FAD-DEPENDENT OXIDOREDUCTASE"/>
    <property type="match status" value="1"/>
</dbReference>
<dbReference type="SMART" id="SM00450">
    <property type="entry name" value="RHOD"/>
    <property type="match status" value="1"/>
</dbReference>
<keyword evidence="2" id="KW-0808">Transferase</keyword>
<dbReference type="InterPro" id="IPR001763">
    <property type="entry name" value="Rhodanese-like_dom"/>
</dbReference>
<gene>
    <name evidence="2" type="ORF">SDC9_45965</name>
</gene>
<dbReference type="Pfam" id="PF00581">
    <property type="entry name" value="Rhodanese"/>
    <property type="match status" value="1"/>
</dbReference>
<dbReference type="PROSITE" id="PS50206">
    <property type="entry name" value="RHODANESE_3"/>
    <property type="match status" value="1"/>
</dbReference>
<proteinExistence type="predicted"/>
<sequence length="106" mass="11656">MFNFFHQDTGKTINVNDIDKLNGSIELIDIREPYEFQSGSIKGAKNIPMNTLLGNPKAYLKSDGQYYIVCQSGGRSQRACGTLLKEGYNVINVAGGVGSYCGTRRQ</sequence>
<evidence type="ECO:0000259" key="1">
    <source>
        <dbReference type="PROSITE" id="PS50206"/>
    </source>
</evidence>
<dbReference type="GO" id="GO:0016740">
    <property type="term" value="F:transferase activity"/>
    <property type="evidence" value="ECO:0007669"/>
    <property type="project" value="UniProtKB-KW"/>
</dbReference>
<dbReference type="EC" id="2.8.1.-" evidence="2"/>
<dbReference type="SUPFAM" id="SSF52821">
    <property type="entry name" value="Rhodanese/Cell cycle control phosphatase"/>
    <property type="match status" value="1"/>
</dbReference>
<dbReference type="AlphaFoldDB" id="A0A644W7F6"/>
<dbReference type="CDD" id="cd00158">
    <property type="entry name" value="RHOD"/>
    <property type="match status" value="1"/>
</dbReference>
<dbReference type="InterPro" id="IPR036873">
    <property type="entry name" value="Rhodanese-like_dom_sf"/>
</dbReference>
<evidence type="ECO:0000313" key="2">
    <source>
        <dbReference type="EMBL" id="MPL99744.1"/>
    </source>
</evidence>
<protein>
    <submittedName>
        <fullName evidence="2">Sulfurtransferase</fullName>
        <ecNumber evidence="2">2.8.1.-</ecNumber>
    </submittedName>
</protein>
<feature type="domain" description="Rhodanese" evidence="1">
    <location>
        <begin position="21"/>
        <end position="102"/>
    </location>
</feature>
<organism evidence="2">
    <name type="scientific">bioreactor metagenome</name>
    <dbReference type="NCBI Taxonomy" id="1076179"/>
    <lineage>
        <taxon>unclassified sequences</taxon>
        <taxon>metagenomes</taxon>
        <taxon>ecological metagenomes</taxon>
    </lineage>
</organism>
<dbReference type="EMBL" id="VSSQ01000685">
    <property type="protein sequence ID" value="MPL99744.1"/>
    <property type="molecule type" value="Genomic_DNA"/>
</dbReference>
<comment type="caution">
    <text evidence="2">The sequence shown here is derived from an EMBL/GenBank/DDBJ whole genome shotgun (WGS) entry which is preliminary data.</text>
</comment>
<dbReference type="Gene3D" id="3.40.250.10">
    <property type="entry name" value="Rhodanese-like domain"/>
    <property type="match status" value="1"/>
</dbReference>
<accession>A0A644W7F6</accession>
<dbReference type="InterPro" id="IPR050229">
    <property type="entry name" value="GlpE_sulfurtransferase"/>
</dbReference>